<evidence type="ECO:0000256" key="6">
    <source>
        <dbReference type="ARBA" id="ARBA00023170"/>
    </source>
</evidence>
<evidence type="ECO:0000256" key="2">
    <source>
        <dbReference type="ARBA" id="ARBA00022692"/>
    </source>
</evidence>
<feature type="domain" description="G-protein coupled receptors family 1 profile" evidence="11">
    <location>
        <begin position="50"/>
        <end position="312"/>
    </location>
</feature>
<feature type="transmembrane region" description="Helical" evidence="10">
    <location>
        <begin position="34"/>
        <end position="58"/>
    </location>
</feature>
<evidence type="ECO:0000256" key="4">
    <source>
        <dbReference type="ARBA" id="ARBA00023040"/>
    </source>
</evidence>
<dbReference type="Proteomes" id="UP000507470">
    <property type="component" value="Unassembled WGS sequence"/>
</dbReference>
<feature type="transmembrane region" description="Helical" evidence="10">
    <location>
        <begin position="70"/>
        <end position="89"/>
    </location>
</feature>
<dbReference type="InterPro" id="IPR017452">
    <property type="entry name" value="GPCR_Rhodpsn_7TM"/>
</dbReference>
<dbReference type="PANTHER" id="PTHR24243">
    <property type="entry name" value="G-PROTEIN COUPLED RECEPTOR"/>
    <property type="match status" value="1"/>
</dbReference>
<dbReference type="SMART" id="SM01381">
    <property type="entry name" value="7TM_GPCR_Srsx"/>
    <property type="match status" value="1"/>
</dbReference>
<organism evidence="12 13">
    <name type="scientific">Mytilus coruscus</name>
    <name type="common">Sea mussel</name>
    <dbReference type="NCBI Taxonomy" id="42192"/>
    <lineage>
        <taxon>Eukaryota</taxon>
        <taxon>Metazoa</taxon>
        <taxon>Spiralia</taxon>
        <taxon>Lophotrochozoa</taxon>
        <taxon>Mollusca</taxon>
        <taxon>Bivalvia</taxon>
        <taxon>Autobranchia</taxon>
        <taxon>Pteriomorphia</taxon>
        <taxon>Mytilida</taxon>
        <taxon>Mytiloidea</taxon>
        <taxon>Mytilidae</taxon>
        <taxon>Mytilinae</taxon>
        <taxon>Mytilus</taxon>
    </lineage>
</organism>
<keyword evidence="3 10" id="KW-1133">Transmembrane helix</keyword>
<keyword evidence="7 8" id="KW-0807">Transducer</keyword>
<keyword evidence="4 8" id="KW-0297">G-protein coupled receptor</keyword>
<keyword evidence="6 8" id="KW-0675">Receptor</keyword>
<evidence type="ECO:0000256" key="8">
    <source>
        <dbReference type="RuleBase" id="RU000688"/>
    </source>
</evidence>
<dbReference type="Gene3D" id="1.20.1070.10">
    <property type="entry name" value="Rhodopsin 7-helix transmembrane proteins"/>
    <property type="match status" value="1"/>
</dbReference>
<evidence type="ECO:0000256" key="3">
    <source>
        <dbReference type="ARBA" id="ARBA00022989"/>
    </source>
</evidence>
<name>A0A6J8EBA9_MYTCO</name>
<accession>A0A6J8EBA9</accession>
<dbReference type="GO" id="GO:0005886">
    <property type="term" value="C:plasma membrane"/>
    <property type="evidence" value="ECO:0007669"/>
    <property type="project" value="TreeGrafter"/>
</dbReference>
<evidence type="ECO:0000256" key="5">
    <source>
        <dbReference type="ARBA" id="ARBA00023136"/>
    </source>
</evidence>
<evidence type="ECO:0000256" key="9">
    <source>
        <dbReference type="SAM" id="MobiDB-lite"/>
    </source>
</evidence>
<sequence>MSNFTDISNSGMADKGENTTTKNSMLQSPGFIEYFNYVFLPVVTIVGVTGNIFTIIVMRSTRFSKTTSSILLIALAISDTIFLIIQPFHKEFVTKLVGLDVRAFSDVLCKLYFITLKSSKMMSSWFVVGLCIERFVAVWFPLKAKLIVTKRAVILMISVIVIVIATFNGCWSYAYKITNGECHHGGYNHNSTQEVQLFGGMMLAGLSLYSMIPIPVLVILTTLIIWKLLIQMRDRRSMTAKSKDGIHIKITVMLIGINIAFILLVFPVSFFQLAAFQSKSHGHANQHIWLKILKKAAQGLEQVNYGINFFLYVLTSQQFRIVFLGLFEKITPRGTLSSSNKIGRKTTSTR</sequence>
<dbReference type="PROSITE" id="PS00237">
    <property type="entry name" value="G_PROTEIN_RECEP_F1_1"/>
    <property type="match status" value="1"/>
</dbReference>
<dbReference type="InterPro" id="IPR000276">
    <property type="entry name" value="GPCR_Rhodpsn"/>
</dbReference>
<evidence type="ECO:0000259" key="11">
    <source>
        <dbReference type="PROSITE" id="PS50262"/>
    </source>
</evidence>
<feature type="transmembrane region" description="Helical" evidence="10">
    <location>
        <begin position="152"/>
        <end position="174"/>
    </location>
</feature>
<dbReference type="PROSITE" id="PS50262">
    <property type="entry name" value="G_PROTEIN_RECEP_F1_2"/>
    <property type="match status" value="1"/>
</dbReference>
<keyword evidence="13" id="KW-1185">Reference proteome</keyword>
<keyword evidence="5 10" id="KW-0472">Membrane</keyword>
<feature type="transmembrane region" description="Helical" evidence="10">
    <location>
        <begin position="309"/>
        <end position="327"/>
    </location>
</feature>
<dbReference type="OrthoDB" id="10029014at2759"/>
<dbReference type="GO" id="GO:0004930">
    <property type="term" value="F:G protein-coupled receptor activity"/>
    <property type="evidence" value="ECO:0007669"/>
    <property type="project" value="UniProtKB-KW"/>
</dbReference>
<evidence type="ECO:0000256" key="10">
    <source>
        <dbReference type="SAM" id="Phobius"/>
    </source>
</evidence>
<dbReference type="PRINTS" id="PR00237">
    <property type="entry name" value="GPCRRHODOPSN"/>
</dbReference>
<evidence type="ECO:0000256" key="1">
    <source>
        <dbReference type="ARBA" id="ARBA00004141"/>
    </source>
</evidence>
<protein>
    <recommendedName>
        <fullName evidence="11">G-protein coupled receptors family 1 profile domain-containing protein</fullName>
    </recommendedName>
</protein>
<feature type="transmembrane region" description="Helical" evidence="10">
    <location>
        <begin position="122"/>
        <end position="140"/>
    </location>
</feature>
<feature type="transmembrane region" description="Helical" evidence="10">
    <location>
        <begin position="206"/>
        <end position="229"/>
    </location>
</feature>
<keyword evidence="2 8" id="KW-0812">Transmembrane</keyword>
<feature type="transmembrane region" description="Helical" evidence="10">
    <location>
        <begin position="250"/>
        <end position="271"/>
    </location>
</feature>
<evidence type="ECO:0000313" key="12">
    <source>
        <dbReference type="EMBL" id="CAC5417243.1"/>
    </source>
</evidence>
<feature type="region of interest" description="Disordered" evidence="9">
    <location>
        <begin position="1"/>
        <end position="21"/>
    </location>
</feature>
<dbReference type="PANTHER" id="PTHR24243:SF230">
    <property type="entry name" value="G-PROTEIN COUPLED RECEPTORS FAMILY 1 PROFILE DOMAIN-CONTAINING PROTEIN"/>
    <property type="match status" value="1"/>
</dbReference>
<proteinExistence type="inferred from homology"/>
<dbReference type="Pfam" id="PF00001">
    <property type="entry name" value="7tm_1"/>
    <property type="match status" value="1"/>
</dbReference>
<dbReference type="SUPFAM" id="SSF81321">
    <property type="entry name" value="Family A G protein-coupled receptor-like"/>
    <property type="match status" value="1"/>
</dbReference>
<evidence type="ECO:0000313" key="13">
    <source>
        <dbReference type="Proteomes" id="UP000507470"/>
    </source>
</evidence>
<dbReference type="AlphaFoldDB" id="A0A6J8EBA9"/>
<gene>
    <name evidence="12" type="ORF">MCOR_49776</name>
</gene>
<comment type="similarity">
    <text evidence="8">Belongs to the G-protein coupled receptor 1 family.</text>
</comment>
<feature type="compositionally biased region" description="Polar residues" evidence="9">
    <location>
        <begin position="1"/>
        <end position="11"/>
    </location>
</feature>
<reference evidence="12 13" key="1">
    <citation type="submission" date="2020-06" db="EMBL/GenBank/DDBJ databases">
        <authorList>
            <person name="Li R."/>
            <person name="Bekaert M."/>
        </authorList>
    </citation>
    <scope>NUCLEOTIDE SEQUENCE [LARGE SCALE GENOMIC DNA]</scope>
    <source>
        <strain evidence="13">wild</strain>
    </source>
</reference>
<comment type="subcellular location">
    <subcellularLocation>
        <location evidence="1">Membrane</location>
        <topology evidence="1">Multi-pass membrane protein</topology>
    </subcellularLocation>
</comment>
<evidence type="ECO:0000256" key="7">
    <source>
        <dbReference type="ARBA" id="ARBA00023224"/>
    </source>
</evidence>
<dbReference type="EMBL" id="CACVKT020008733">
    <property type="protein sequence ID" value="CAC5417243.1"/>
    <property type="molecule type" value="Genomic_DNA"/>
</dbReference>